<keyword evidence="3" id="KW-0238">DNA-binding</keyword>
<dbReference type="SUPFAM" id="SSF53850">
    <property type="entry name" value="Periplasmic binding protein-like II"/>
    <property type="match status" value="1"/>
</dbReference>
<proteinExistence type="inferred from homology"/>
<dbReference type="RefSeq" id="WP_107360441.1">
    <property type="nucleotide sequence ID" value="NZ_PZBZ01000003.1"/>
</dbReference>
<dbReference type="Gene3D" id="3.40.190.290">
    <property type="match status" value="1"/>
</dbReference>
<dbReference type="Pfam" id="PF00126">
    <property type="entry name" value="HTH_1"/>
    <property type="match status" value="1"/>
</dbReference>
<dbReference type="InterPro" id="IPR036388">
    <property type="entry name" value="WH-like_DNA-bd_sf"/>
</dbReference>
<keyword evidence="4" id="KW-0804">Transcription</keyword>
<evidence type="ECO:0000256" key="1">
    <source>
        <dbReference type="ARBA" id="ARBA00009437"/>
    </source>
</evidence>
<dbReference type="PANTHER" id="PTHR30419:SF28">
    <property type="entry name" value="HTH-TYPE TRANSCRIPTIONAL REGULATOR BSDA"/>
    <property type="match status" value="1"/>
</dbReference>
<evidence type="ECO:0000313" key="7">
    <source>
        <dbReference type="Proteomes" id="UP000242704"/>
    </source>
</evidence>
<name>A0AAE5T385_STACR</name>
<dbReference type="InterPro" id="IPR005119">
    <property type="entry name" value="LysR_subst-bd"/>
</dbReference>
<comment type="similarity">
    <text evidence="1">Belongs to the LysR transcriptional regulatory family.</text>
</comment>
<organism evidence="6 7">
    <name type="scientific">Staphylococcus chromogenes</name>
    <name type="common">Staphylococcus hyicus subsp. chromogenes</name>
    <dbReference type="NCBI Taxonomy" id="46126"/>
    <lineage>
        <taxon>Bacteria</taxon>
        <taxon>Bacillati</taxon>
        <taxon>Bacillota</taxon>
        <taxon>Bacilli</taxon>
        <taxon>Bacillales</taxon>
        <taxon>Staphylococcaceae</taxon>
        <taxon>Staphylococcus</taxon>
    </lineage>
</organism>
<dbReference type="PRINTS" id="PR00039">
    <property type="entry name" value="HTHLYSR"/>
</dbReference>
<gene>
    <name evidence="6" type="ORF">BU653_00975</name>
</gene>
<comment type="caution">
    <text evidence="6">The sequence shown here is derived from an EMBL/GenBank/DDBJ whole genome shotgun (WGS) entry which is preliminary data.</text>
</comment>
<dbReference type="EMBL" id="PZBZ01000003">
    <property type="protein sequence ID" value="PTG16987.1"/>
    <property type="molecule type" value="Genomic_DNA"/>
</dbReference>
<evidence type="ECO:0000256" key="3">
    <source>
        <dbReference type="ARBA" id="ARBA00023125"/>
    </source>
</evidence>
<dbReference type="PROSITE" id="PS50931">
    <property type="entry name" value="HTH_LYSR"/>
    <property type="match status" value="1"/>
</dbReference>
<sequence>MNFEQLHYVKAIFEEESIIHAAQKMNITQSALSQSIATFEKEVGYPLFHRSKKGTLPTEMGKHLMPYILQMIEAEAQLKNEVKAMLSDVSGTIKIATIPTLFHKIIPKALSRFKEDYPHISVEVIESERDDILHMVKNEKVDIGLGGMRADENLSQEVHIHPLNIETDFRLIAPKKSKLALKQKVTLEEVQPYPFVLFDRNIYHSNFEAYEAKNGPLKIVFRTSNPSVVIRTVSEGLGVSVVSNLMIEDNPFILHGEIAAIPIGAPFDFKMSFAAFTAKHNDASRHATVQRFISYLMHHV</sequence>
<dbReference type="Pfam" id="PF03466">
    <property type="entry name" value="LysR_substrate"/>
    <property type="match status" value="1"/>
</dbReference>
<evidence type="ECO:0000259" key="5">
    <source>
        <dbReference type="PROSITE" id="PS50931"/>
    </source>
</evidence>
<dbReference type="Gene3D" id="1.10.10.10">
    <property type="entry name" value="Winged helix-like DNA-binding domain superfamily/Winged helix DNA-binding domain"/>
    <property type="match status" value="1"/>
</dbReference>
<dbReference type="GO" id="GO:0003677">
    <property type="term" value="F:DNA binding"/>
    <property type="evidence" value="ECO:0007669"/>
    <property type="project" value="UniProtKB-KW"/>
</dbReference>
<dbReference type="InterPro" id="IPR036390">
    <property type="entry name" value="WH_DNA-bd_sf"/>
</dbReference>
<evidence type="ECO:0000256" key="4">
    <source>
        <dbReference type="ARBA" id="ARBA00023163"/>
    </source>
</evidence>
<evidence type="ECO:0000313" key="6">
    <source>
        <dbReference type="EMBL" id="PTG16987.1"/>
    </source>
</evidence>
<dbReference type="GO" id="GO:0005829">
    <property type="term" value="C:cytosol"/>
    <property type="evidence" value="ECO:0007669"/>
    <property type="project" value="TreeGrafter"/>
</dbReference>
<dbReference type="GO" id="GO:0003700">
    <property type="term" value="F:DNA-binding transcription factor activity"/>
    <property type="evidence" value="ECO:0007669"/>
    <property type="project" value="InterPro"/>
</dbReference>
<reference evidence="6 7" key="1">
    <citation type="journal article" date="2016" name="Front. Microbiol.">
        <title>Comprehensive Phylogenetic Analysis of Bovine Non-aureus Staphylococci Species Based on Whole-Genome Sequencing.</title>
        <authorList>
            <person name="Naushad S."/>
            <person name="Barkema H.W."/>
            <person name="Luby C."/>
            <person name="Condas L.A."/>
            <person name="Nobrega D.B."/>
            <person name="Carson D.A."/>
            <person name="De Buck J."/>
        </authorList>
    </citation>
    <scope>NUCLEOTIDE SEQUENCE [LARGE SCALE GENOMIC DNA]</scope>
    <source>
        <strain evidence="6 7">SNUC 505</strain>
    </source>
</reference>
<evidence type="ECO:0000256" key="2">
    <source>
        <dbReference type="ARBA" id="ARBA00023015"/>
    </source>
</evidence>
<protein>
    <submittedName>
        <fullName evidence="6">LysR family transcriptional regulator</fullName>
    </submittedName>
</protein>
<feature type="domain" description="HTH lysR-type" evidence="5">
    <location>
        <begin position="1"/>
        <end position="58"/>
    </location>
</feature>
<accession>A0AAE5T385</accession>
<dbReference type="PANTHER" id="PTHR30419">
    <property type="entry name" value="HTH-TYPE TRANSCRIPTIONAL REGULATOR YBHD"/>
    <property type="match status" value="1"/>
</dbReference>
<dbReference type="InterPro" id="IPR000847">
    <property type="entry name" value="LysR_HTH_N"/>
</dbReference>
<keyword evidence="2" id="KW-0805">Transcription regulation</keyword>
<dbReference type="SUPFAM" id="SSF46785">
    <property type="entry name" value="Winged helix' DNA-binding domain"/>
    <property type="match status" value="1"/>
</dbReference>
<dbReference type="CDD" id="cd05466">
    <property type="entry name" value="PBP2_LTTR_substrate"/>
    <property type="match status" value="1"/>
</dbReference>
<dbReference type="AlphaFoldDB" id="A0AAE5T385"/>
<dbReference type="Proteomes" id="UP000242704">
    <property type="component" value="Unassembled WGS sequence"/>
</dbReference>
<dbReference type="InterPro" id="IPR050950">
    <property type="entry name" value="HTH-type_LysR_regulators"/>
</dbReference>